<dbReference type="GO" id="GO:0005829">
    <property type="term" value="C:cytosol"/>
    <property type="evidence" value="ECO:0007669"/>
    <property type="project" value="TreeGrafter"/>
</dbReference>
<dbReference type="Pfam" id="PF08544">
    <property type="entry name" value="GHMP_kinases_C"/>
    <property type="match status" value="1"/>
</dbReference>
<dbReference type="InterPro" id="IPR006204">
    <property type="entry name" value="GHMP_kinase_N_dom"/>
</dbReference>
<dbReference type="Pfam" id="PF00288">
    <property type="entry name" value="GHMP_kinases_N"/>
    <property type="match status" value="1"/>
</dbReference>
<dbReference type="InterPro" id="IPR036554">
    <property type="entry name" value="GHMP_kinase_C_sf"/>
</dbReference>
<organism evidence="5 6">
    <name type="scientific">Brassica cretica</name>
    <name type="common">Mustard</name>
    <dbReference type="NCBI Taxonomy" id="69181"/>
    <lineage>
        <taxon>Eukaryota</taxon>
        <taxon>Viridiplantae</taxon>
        <taxon>Streptophyta</taxon>
        <taxon>Embryophyta</taxon>
        <taxon>Tracheophyta</taxon>
        <taxon>Spermatophyta</taxon>
        <taxon>Magnoliopsida</taxon>
        <taxon>eudicotyledons</taxon>
        <taxon>Gunneridae</taxon>
        <taxon>Pentapetalae</taxon>
        <taxon>rosids</taxon>
        <taxon>malvids</taxon>
        <taxon>Brassicales</taxon>
        <taxon>Brassicaceae</taxon>
        <taxon>Brassiceae</taxon>
        <taxon>Brassica</taxon>
    </lineage>
</organism>
<name>A0A8S9RZ84_BRACR</name>
<dbReference type="InterPro" id="IPR006206">
    <property type="entry name" value="Mevalonate/galactokinase"/>
</dbReference>
<gene>
    <name evidence="5" type="ORF">F2Q69_00032011</name>
</gene>
<proteinExistence type="predicted"/>
<protein>
    <recommendedName>
        <fullName evidence="7">Galacturonokinase</fullName>
    </recommendedName>
</protein>
<dbReference type="EMBL" id="QGKX02000088">
    <property type="protein sequence ID" value="KAF3586120.1"/>
    <property type="molecule type" value="Genomic_DNA"/>
</dbReference>
<evidence type="ECO:0000259" key="3">
    <source>
        <dbReference type="Pfam" id="PF00288"/>
    </source>
</evidence>
<comment type="caution">
    <text evidence="5">The sequence shown here is derived from an EMBL/GenBank/DDBJ whole genome shotgun (WGS) entry which is preliminary data.</text>
</comment>
<dbReference type="Proteomes" id="UP000712600">
    <property type="component" value="Unassembled WGS sequence"/>
</dbReference>
<dbReference type="InterPro" id="IPR014721">
    <property type="entry name" value="Ribsml_uS5_D2-typ_fold_subgr"/>
</dbReference>
<dbReference type="PANTHER" id="PTHR10457">
    <property type="entry name" value="MEVALONATE KINASE/GALACTOKINASE"/>
    <property type="match status" value="1"/>
</dbReference>
<dbReference type="PRINTS" id="PR00959">
    <property type="entry name" value="MEVGALKINASE"/>
</dbReference>
<dbReference type="InterPro" id="IPR020568">
    <property type="entry name" value="Ribosomal_Su5_D2-typ_SF"/>
</dbReference>
<evidence type="ECO:0000313" key="6">
    <source>
        <dbReference type="Proteomes" id="UP000712600"/>
    </source>
</evidence>
<dbReference type="Gene3D" id="3.30.70.890">
    <property type="entry name" value="GHMP kinase, C-terminal domain"/>
    <property type="match status" value="1"/>
</dbReference>
<dbReference type="SUPFAM" id="SSF55060">
    <property type="entry name" value="GHMP Kinase, C-terminal domain"/>
    <property type="match status" value="1"/>
</dbReference>
<feature type="domain" description="GHMP kinase C-terminal" evidence="4">
    <location>
        <begin position="280"/>
        <end position="357"/>
    </location>
</feature>
<evidence type="ECO:0000259" key="4">
    <source>
        <dbReference type="Pfam" id="PF08544"/>
    </source>
</evidence>
<dbReference type="SUPFAM" id="SSF54211">
    <property type="entry name" value="Ribosomal protein S5 domain 2-like"/>
    <property type="match status" value="1"/>
</dbReference>
<evidence type="ECO:0008006" key="7">
    <source>
        <dbReference type="Google" id="ProtNLM"/>
    </source>
</evidence>
<sequence length="385" mass="41153">MSWPTESELTAIKEAVSKMTGRDTEEVRVVVAPYRICPLGAHIDHQGGAVSAMTINKGILLGFVPSGDTLVQLRSAQFEGEVCFRVDEIQHPVGLANKNGAPKDQSIWGTYARGALYALQTSNKNVKQGIVGCISGSDGLDSSGLSSSAAVGVAYLLALENANEMTVSATENIEYDRLIENGYLGLRNGILDQSAILLSSYGCLTYMDCKTMDHKLIQGPELEKPFRILLAFSGLRQALTTNPGYNLRVAECQEAAKVLLTASGNSELEPTLCNGLEAWATGNLEEFGKLISASGLSSIENYECGAEPLIQLYKILLKAPGVYGARFSGAGFRGCCVAFVDAEKAEEAASYVKDEYEKAQPEFAKKLNGGKPVLICEAGDSARVL</sequence>
<dbReference type="Gene3D" id="3.30.230.10">
    <property type="match status" value="1"/>
</dbReference>
<dbReference type="GO" id="GO:0006012">
    <property type="term" value="P:galactose metabolic process"/>
    <property type="evidence" value="ECO:0007669"/>
    <property type="project" value="TreeGrafter"/>
</dbReference>
<feature type="domain" description="GHMP kinase N-terminal" evidence="3">
    <location>
        <begin position="141"/>
        <end position="198"/>
    </location>
</feature>
<evidence type="ECO:0000256" key="1">
    <source>
        <dbReference type="ARBA" id="ARBA00022741"/>
    </source>
</evidence>
<accession>A0A8S9RZ84</accession>
<dbReference type="GO" id="GO:0047912">
    <property type="term" value="F:galacturonokinase activity"/>
    <property type="evidence" value="ECO:0007669"/>
    <property type="project" value="TreeGrafter"/>
</dbReference>
<evidence type="ECO:0000256" key="2">
    <source>
        <dbReference type="ARBA" id="ARBA00022840"/>
    </source>
</evidence>
<reference evidence="5" key="1">
    <citation type="submission" date="2019-12" db="EMBL/GenBank/DDBJ databases">
        <title>Genome sequencing and annotation of Brassica cretica.</title>
        <authorList>
            <person name="Studholme D.J."/>
            <person name="Sarris P."/>
        </authorList>
    </citation>
    <scope>NUCLEOTIDE SEQUENCE</scope>
    <source>
        <strain evidence="5">PFS-109/04</strain>
        <tissue evidence="5">Leaf</tissue>
    </source>
</reference>
<dbReference type="PIRSF" id="PIRSF000530">
    <property type="entry name" value="Galactokinase"/>
    <property type="match status" value="1"/>
</dbReference>
<dbReference type="PANTHER" id="PTHR10457:SF6">
    <property type="entry name" value="GALACTURONOKINASE"/>
    <property type="match status" value="1"/>
</dbReference>
<dbReference type="InterPro" id="IPR013750">
    <property type="entry name" value="GHMP_kinase_C_dom"/>
</dbReference>
<evidence type="ECO:0000313" key="5">
    <source>
        <dbReference type="EMBL" id="KAF3586120.1"/>
    </source>
</evidence>
<dbReference type="GO" id="GO:0005524">
    <property type="term" value="F:ATP binding"/>
    <property type="evidence" value="ECO:0007669"/>
    <property type="project" value="UniProtKB-KW"/>
</dbReference>
<dbReference type="AlphaFoldDB" id="A0A8S9RZ84"/>
<keyword evidence="1" id="KW-0547">Nucleotide-binding</keyword>
<keyword evidence="2" id="KW-0067">ATP-binding</keyword>